<reference evidence="1" key="1">
    <citation type="submission" date="2019-06" db="EMBL/GenBank/DDBJ databases">
        <authorList>
            <person name="Zheng W."/>
        </authorList>
    </citation>
    <scope>NUCLEOTIDE SEQUENCE</scope>
    <source>
        <strain evidence="1">QDHG01</strain>
    </source>
</reference>
<dbReference type="AlphaFoldDB" id="A0A8J8NAV2"/>
<proteinExistence type="predicted"/>
<accession>A0A8J8NAV2</accession>
<dbReference type="EMBL" id="RRYP01030575">
    <property type="protein sequence ID" value="TNV71125.1"/>
    <property type="molecule type" value="Genomic_DNA"/>
</dbReference>
<organism evidence="1 2">
    <name type="scientific">Halteria grandinella</name>
    <dbReference type="NCBI Taxonomy" id="5974"/>
    <lineage>
        <taxon>Eukaryota</taxon>
        <taxon>Sar</taxon>
        <taxon>Alveolata</taxon>
        <taxon>Ciliophora</taxon>
        <taxon>Intramacronucleata</taxon>
        <taxon>Spirotrichea</taxon>
        <taxon>Stichotrichia</taxon>
        <taxon>Sporadotrichida</taxon>
        <taxon>Halteriidae</taxon>
        <taxon>Halteria</taxon>
    </lineage>
</organism>
<protein>
    <submittedName>
        <fullName evidence="1">Uncharacterized protein</fullName>
    </submittedName>
</protein>
<evidence type="ECO:0000313" key="2">
    <source>
        <dbReference type="Proteomes" id="UP000785679"/>
    </source>
</evidence>
<keyword evidence="2" id="KW-1185">Reference proteome</keyword>
<dbReference type="Proteomes" id="UP000785679">
    <property type="component" value="Unassembled WGS sequence"/>
</dbReference>
<sequence length="71" mass="8684">MTQFIDVTDGYETFLRALHDLEAQRHSHRVHEIRNFHIQHLHSNDRHFQFPPPLLRTKIVQLLNDEVWCVW</sequence>
<name>A0A8J8NAV2_HALGN</name>
<evidence type="ECO:0000313" key="1">
    <source>
        <dbReference type="EMBL" id="TNV71125.1"/>
    </source>
</evidence>
<comment type="caution">
    <text evidence="1">The sequence shown here is derived from an EMBL/GenBank/DDBJ whole genome shotgun (WGS) entry which is preliminary data.</text>
</comment>
<gene>
    <name evidence="1" type="ORF">FGO68_gene12986</name>
</gene>